<evidence type="ECO:0000256" key="2">
    <source>
        <dbReference type="SAM" id="Phobius"/>
    </source>
</evidence>
<name>A0ABY7FQ82_MYAAR</name>
<evidence type="ECO:0000256" key="1">
    <source>
        <dbReference type="SAM" id="MobiDB-lite"/>
    </source>
</evidence>
<gene>
    <name evidence="3" type="ORF">MAR_036988</name>
</gene>
<sequence>MPKHRMMDLTRDLRFRIETSKNDSYTAHVEQQPTDYDDTGALYYVVAVVLIYGLSIVVMIASHIRRNKQDGQLRSYLKEMAALRMKNRREQLLEHMNELATRSALTPITKHMNEETSFQDIKRIDRTIQVPSPSTRLTGEADEDSYGKPSNTVPDCLYQ</sequence>
<proteinExistence type="predicted"/>
<feature type="region of interest" description="Disordered" evidence="1">
    <location>
        <begin position="129"/>
        <end position="159"/>
    </location>
</feature>
<keyword evidence="2" id="KW-0812">Transmembrane</keyword>
<reference evidence="3" key="1">
    <citation type="submission" date="2022-11" db="EMBL/GenBank/DDBJ databases">
        <title>Centuries of genome instability and evolution in soft-shell clam transmissible cancer (bioRxiv).</title>
        <authorList>
            <person name="Hart S.F.M."/>
            <person name="Yonemitsu M.A."/>
            <person name="Giersch R.M."/>
            <person name="Beal B.F."/>
            <person name="Arriagada G."/>
            <person name="Davis B.W."/>
            <person name="Ostrander E.A."/>
            <person name="Goff S.P."/>
            <person name="Metzger M.J."/>
        </authorList>
    </citation>
    <scope>NUCLEOTIDE SEQUENCE</scope>
    <source>
        <strain evidence="3">MELC-2E11</strain>
        <tissue evidence="3">Siphon/mantle</tissue>
    </source>
</reference>
<evidence type="ECO:0000313" key="3">
    <source>
        <dbReference type="EMBL" id="WAR23319.1"/>
    </source>
</evidence>
<accession>A0ABY7FQ82</accession>
<dbReference type="EMBL" id="CP111024">
    <property type="protein sequence ID" value="WAR23319.1"/>
    <property type="molecule type" value="Genomic_DNA"/>
</dbReference>
<dbReference type="Proteomes" id="UP001164746">
    <property type="component" value="Chromosome 13"/>
</dbReference>
<protein>
    <submittedName>
        <fullName evidence="3">Uncharacterized protein</fullName>
    </submittedName>
</protein>
<keyword evidence="2" id="KW-0472">Membrane</keyword>
<evidence type="ECO:0000313" key="4">
    <source>
        <dbReference type="Proteomes" id="UP001164746"/>
    </source>
</evidence>
<organism evidence="3 4">
    <name type="scientific">Mya arenaria</name>
    <name type="common">Soft-shell clam</name>
    <dbReference type="NCBI Taxonomy" id="6604"/>
    <lineage>
        <taxon>Eukaryota</taxon>
        <taxon>Metazoa</taxon>
        <taxon>Spiralia</taxon>
        <taxon>Lophotrochozoa</taxon>
        <taxon>Mollusca</taxon>
        <taxon>Bivalvia</taxon>
        <taxon>Autobranchia</taxon>
        <taxon>Heteroconchia</taxon>
        <taxon>Euheterodonta</taxon>
        <taxon>Imparidentia</taxon>
        <taxon>Neoheterodontei</taxon>
        <taxon>Myida</taxon>
        <taxon>Myoidea</taxon>
        <taxon>Myidae</taxon>
        <taxon>Mya</taxon>
    </lineage>
</organism>
<feature type="transmembrane region" description="Helical" evidence="2">
    <location>
        <begin position="41"/>
        <end position="64"/>
    </location>
</feature>
<keyword evidence="2" id="KW-1133">Transmembrane helix</keyword>
<keyword evidence="4" id="KW-1185">Reference proteome</keyword>